<gene>
    <name evidence="2" type="ORF">V5799_024728</name>
</gene>
<dbReference type="Proteomes" id="UP001321473">
    <property type="component" value="Unassembled WGS sequence"/>
</dbReference>
<name>A0AAQ4EBQ8_AMBAM</name>
<protein>
    <submittedName>
        <fullName evidence="2">Uncharacterized protein</fullName>
    </submittedName>
</protein>
<evidence type="ECO:0000256" key="1">
    <source>
        <dbReference type="SAM" id="Phobius"/>
    </source>
</evidence>
<organism evidence="2 3">
    <name type="scientific">Amblyomma americanum</name>
    <name type="common">Lone star tick</name>
    <dbReference type="NCBI Taxonomy" id="6943"/>
    <lineage>
        <taxon>Eukaryota</taxon>
        <taxon>Metazoa</taxon>
        <taxon>Ecdysozoa</taxon>
        <taxon>Arthropoda</taxon>
        <taxon>Chelicerata</taxon>
        <taxon>Arachnida</taxon>
        <taxon>Acari</taxon>
        <taxon>Parasitiformes</taxon>
        <taxon>Ixodida</taxon>
        <taxon>Ixodoidea</taxon>
        <taxon>Ixodidae</taxon>
        <taxon>Amblyomminae</taxon>
        <taxon>Amblyomma</taxon>
    </lineage>
</organism>
<comment type="caution">
    <text evidence="2">The sequence shown here is derived from an EMBL/GenBank/DDBJ whole genome shotgun (WGS) entry which is preliminary data.</text>
</comment>
<reference evidence="2 3" key="1">
    <citation type="journal article" date="2023" name="Arcadia Sci">
        <title>De novo assembly of a long-read Amblyomma americanum tick genome.</title>
        <authorList>
            <person name="Chou S."/>
            <person name="Poskanzer K.E."/>
            <person name="Rollins M."/>
            <person name="Thuy-Boun P.S."/>
        </authorList>
    </citation>
    <scope>NUCLEOTIDE SEQUENCE [LARGE SCALE GENOMIC DNA]</scope>
    <source>
        <strain evidence="2">F_SG_1</strain>
        <tissue evidence="2">Salivary glands</tissue>
    </source>
</reference>
<evidence type="ECO:0000313" key="3">
    <source>
        <dbReference type="Proteomes" id="UP001321473"/>
    </source>
</evidence>
<accession>A0AAQ4EBQ8</accession>
<proteinExistence type="predicted"/>
<sequence>MFISGKVKQLNTFKGGKRGSGIVLIAATVEASQALSKQYQAWCVVKDDGTVESAHCTCMAGINELWVPEEPDDGQQDDTRSVQTWLQASAASCTGVTTAPSASQRLGALFSKRLHYWTRSPFAIFLGWILTVAIFFLLCKRWKVPGAPSADLGLGVRIDLESSAHFGGARCFLQAERESDFTRYLEKLAELEGATMTRMGDAKQELVAFARRDFVKYYSHYAYGVVDNGSRRAESRDTNQKYVQQVLTILGQLFPVTKPDASLGLLRRAEEYGALRRSGVRYLRRSSVRQLGCAVDRARAP</sequence>
<evidence type="ECO:0000313" key="2">
    <source>
        <dbReference type="EMBL" id="KAK8772028.1"/>
    </source>
</evidence>
<keyword evidence="1" id="KW-0812">Transmembrane</keyword>
<keyword evidence="1" id="KW-1133">Transmembrane helix</keyword>
<keyword evidence="1" id="KW-0472">Membrane</keyword>
<feature type="transmembrane region" description="Helical" evidence="1">
    <location>
        <begin position="120"/>
        <end position="138"/>
    </location>
</feature>
<keyword evidence="3" id="KW-1185">Reference proteome</keyword>
<dbReference type="AlphaFoldDB" id="A0AAQ4EBQ8"/>
<dbReference type="EMBL" id="JARKHS020018941">
    <property type="protein sequence ID" value="KAK8772028.1"/>
    <property type="molecule type" value="Genomic_DNA"/>
</dbReference>